<feature type="region of interest" description="Disordered" evidence="1">
    <location>
        <begin position="201"/>
        <end position="256"/>
    </location>
</feature>
<dbReference type="Gramene" id="TraesCS5D02G508400.1">
    <property type="protein sequence ID" value="TraesCS5D02G508400.1"/>
    <property type="gene ID" value="TraesCS5D02G508400"/>
</dbReference>
<dbReference type="Gramene" id="TraesWEE_scaffold_064003_01G000100.1">
    <property type="protein sequence ID" value="TraesWEE_scaffold_064003_01G000100.1"/>
    <property type="gene ID" value="TraesWEE_scaffold_064003_01G000100"/>
</dbReference>
<keyword evidence="4" id="KW-1185">Reference proteome</keyword>
<dbReference type="Gramene" id="TraesRN5D0101148700.1">
    <property type="protein sequence ID" value="TraesRN5D0101148700.1"/>
    <property type="gene ID" value="TraesRN5D0101148700"/>
</dbReference>
<dbReference type="GeneID" id="123126061"/>
<dbReference type="PANTHER" id="PTHR44137">
    <property type="entry name" value="BNAC03G44070D PROTEIN"/>
    <property type="match status" value="1"/>
</dbReference>
<dbReference type="Gene3D" id="1.10.287.110">
    <property type="entry name" value="DnaJ domain"/>
    <property type="match status" value="1"/>
</dbReference>
<dbReference type="GO" id="GO:0005783">
    <property type="term" value="C:endoplasmic reticulum"/>
    <property type="evidence" value="ECO:0007669"/>
    <property type="project" value="UniProtKB-ARBA"/>
</dbReference>
<dbReference type="CDD" id="cd06257">
    <property type="entry name" value="DnaJ"/>
    <property type="match status" value="1"/>
</dbReference>
<dbReference type="AlphaFoldDB" id="A0A3B6N2T8"/>
<feature type="compositionally biased region" description="Low complexity" evidence="1">
    <location>
        <begin position="218"/>
        <end position="228"/>
    </location>
</feature>
<feature type="compositionally biased region" description="Pro residues" evidence="1">
    <location>
        <begin position="1"/>
        <end position="14"/>
    </location>
</feature>
<evidence type="ECO:0000256" key="1">
    <source>
        <dbReference type="SAM" id="MobiDB-lite"/>
    </source>
</evidence>
<protein>
    <recommendedName>
        <fullName evidence="2">J domain-containing protein</fullName>
    </recommendedName>
</protein>
<evidence type="ECO:0000313" key="4">
    <source>
        <dbReference type="Proteomes" id="UP000019116"/>
    </source>
</evidence>
<accession>A0A3B6N2T8</accession>
<dbReference type="Gramene" id="TraesROB_scaffold_064037_01G000300.1">
    <property type="protein sequence ID" value="TraesROB_scaffold_064037_01G000300.1"/>
    <property type="gene ID" value="TraesROB_scaffold_064037_01G000300"/>
</dbReference>
<proteinExistence type="predicted"/>
<dbReference type="PROSITE" id="PS00636">
    <property type="entry name" value="DNAJ_1"/>
    <property type="match status" value="1"/>
</dbReference>
<dbReference type="Pfam" id="PF00226">
    <property type="entry name" value="DnaJ"/>
    <property type="match status" value="1"/>
</dbReference>
<reference evidence="3" key="1">
    <citation type="submission" date="2018-08" db="EMBL/GenBank/DDBJ databases">
        <authorList>
            <person name="Rossello M."/>
        </authorList>
    </citation>
    <scope>NUCLEOTIDE SEQUENCE [LARGE SCALE GENOMIC DNA]</scope>
    <source>
        <strain evidence="3">cv. Chinese Spring</strain>
    </source>
</reference>
<dbReference type="PRINTS" id="PR00625">
    <property type="entry name" value="JDOMAIN"/>
</dbReference>
<dbReference type="InterPro" id="IPR036869">
    <property type="entry name" value="J_dom_sf"/>
</dbReference>
<dbReference type="SMART" id="SM00271">
    <property type="entry name" value="DnaJ"/>
    <property type="match status" value="1"/>
</dbReference>
<dbReference type="RefSeq" id="XP_044402405.1">
    <property type="nucleotide sequence ID" value="XM_044546470.1"/>
</dbReference>
<dbReference type="STRING" id="4565.A0A3B6N2T8"/>
<dbReference type="EnsemblPlants" id="TraesCS5D02G508400.1">
    <property type="protein sequence ID" value="TraesCS5D02G508400.1"/>
    <property type="gene ID" value="TraesCS5D02G508400"/>
</dbReference>
<dbReference type="Gramene" id="TraesCLE_scaffold_165895_01G000100.1">
    <property type="protein sequence ID" value="TraesCLE_scaffold_165895_01G000100.1"/>
    <property type="gene ID" value="TraesCLE_scaffold_165895_01G000100"/>
</dbReference>
<dbReference type="SUPFAM" id="SSF46565">
    <property type="entry name" value="Chaperone J-domain"/>
    <property type="match status" value="1"/>
</dbReference>
<dbReference type="InterPro" id="IPR018253">
    <property type="entry name" value="DnaJ_domain_CS"/>
</dbReference>
<feature type="region of interest" description="Disordered" evidence="1">
    <location>
        <begin position="1"/>
        <end position="44"/>
    </location>
</feature>
<sequence length="357" mass="39423">MHPQSPLFPAPLLRPPRNRPSRSHSLSPRSPPHPTPPGAQVTPIKTSLHAPTSCLTRDHSYTRACSALLRRTSIDPSTGPATSMADAAGKAQAARDVCAASAAFASCPHRRRSPRRAHFVDWYLVLAIGEAASEDAIKRRYRHLALQLHPDKNRHPKAEVAFKLVSEAHACLTDKARRRAFDAERATAFCAACHDRARAATTPCAPTRRRASDRRTPASSEAASAQQQHNKARGSVAKQQGGGRRRPPSPTTQALREVQNRLRDECRVIDGCLRANAAGARRRQSFPLFDPSDRQRFPDYPHARPPPSFAECRPFEEEEELGAGHGHQSWCTNGSCESPVYQVRTAPERAARTNRPW</sequence>
<reference evidence="3" key="2">
    <citation type="submission" date="2018-10" db="UniProtKB">
        <authorList>
            <consortium name="EnsemblPlants"/>
        </authorList>
    </citation>
    <scope>IDENTIFICATION</scope>
</reference>
<dbReference type="InterPro" id="IPR001623">
    <property type="entry name" value="DnaJ_domain"/>
</dbReference>
<name>A0A3B6N2T8_WHEAT</name>
<dbReference type="PANTHER" id="PTHR44137:SF13">
    <property type="entry name" value="CHAPERONE DNAJ-DOMAIN SUPERFAMILY PROTEIN"/>
    <property type="match status" value="1"/>
</dbReference>
<dbReference type="Gramene" id="TraesCS5D03G1110400.1">
    <property type="protein sequence ID" value="TraesCS5D03G1110400.1.CDS"/>
    <property type="gene ID" value="TraesCS5D03G1110400"/>
</dbReference>
<dbReference type="PROSITE" id="PS50076">
    <property type="entry name" value="DNAJ_2"/>
    <property type="match status" value="1"/>
</dbReference>
<dbReference type="Gramene" id="TraesCAD_scaffold_155064_01G000100.1">
    <property type="protein sequence ID" value="TraesCAD_scaffold_155064_01G000100.1"/>
    <property type="gene ID" value="TraesCAD_scaffold_155064_01G000100"/>
</dbReference>
<feature type="domain" description="J" evidence="2">
    <location>
        <begin position="121"/>
        <end position="185"/>
    </location>
</feature>
<dbReference type="Proteomes" id="UP000019116">
    <property type="component" value="Chromosome 5D"/>
</dbReference>
<dbReference type="OrthoDB" id="10250354at2759"/>
<evidence type="ECO:0000259" key="2">
    <source>
        <dbReference type="PROSITE" id="PS50076"/>
    </source>
</evidence>
<gene>
    <name evidence="3" type="primary">LOC123126061</name>
</gene>
<evidence type="ECO:0000313" key="3">
    <source>
        <dbReference type="EnsemblPlants" id="TraesCS5D02G508400.1"/>
    </source>
</evidence>
<organism evidence="3">
    <name type="scientific">Triticum aestivum</name>
    <name type="common">Wheat</name>
    <dbReference type="NCBI Taxonomy" id="4565"/>
    <lineage>
        <taxon>Eukaryota</taxon>
        <taxon>Viridiplantae</taxon>
        <taxon>Streptophyta</taxon>
        <taxon>Embryophyta</taxon>
        <taxon>Tracheophyta</taxon>
        <taxon>Spermatophyta</taxon>
        <taxon>Magnoliopsida</taxon>
        <taxon>Liliopsida</taxon>
        <taxon>Poales</taxon>
        <taxon>Poaceae</taxon>
        <taxon>BOP clade</taxon>
        <taxon>Pooideae</taxon>
        <taxon>Triticodae</taxon>
        <taxon>Triticeae</taxon>
        <taxon>Triticinae</taxon>
        <taxon>Triticum</taxon>
    </lineage>
</organism>